<accession>A0A250L5C4</accession>
<protein>
    <submittedName>
        <fullName evidence="2">Uncharacterized protein</fullName>
    </submittedName>
</protein>
<gene>
    <name evidence="2" type="ORF">BCCH1_21930</name>
</gene>
<dbReference type="AlphaFoldDB" id="A0A250L5C4"/>
<proteinExistence type="predicted"/>
<name>A0A250L5C4_9BURK</name>
<reference evidence="2" key="2">
    <citation type="journal article" date="2017" name="Genome Announc.">
        <title>High-Quality Draft Genome Sequence of Burkholderia contaminans CH-1, a Gram-Negative Bacterium That Metabolizes 2-Azahypoxanthine, a Plant Growth-Regulating Compound.</title>
        <authorList>
            <person name="Choi J.-H."/>
            <person name="Sugiura H."/>
            <person name="Moriuchi R."/>
            <person name="Kawagishi H."/>
            <person name="Dohra H."/>
        </authorList>
    </citation>
    <scope>NUCLEOTIDE SEQUENCE</scope>
    <source>
        <strain evidence="2">CH-1</strain>
    </source>
</reference>
<dbReference type="EMBL" id="AP018357">
    <property type="protein sequence ID" value="BBA39770.1"/>
    <property type="molecule type" value="Genomic_DNA"/>
</dbReference>
<keyword evidence="1" id="KW-0812">Transmembrane</keyword>
<evidence type="ECO:0000256" key="1">
    <source>
        <dbReference type="SAM" id="Phobius"/>
    </source>
</evidence>
<keyword evidence="1" id="KW-0472">Membrane</keyword>
<keyword evidence="1" id="KW-1133">Transmembrane helix</keyword>
<organism evidence="2">
    <name type="scientific">Burkholderia contaminans</name>
    <dbReference type="NCBI Taxonomy" id="488447"/>
    <lineage>
        <taxon>Bacteria</taxon>
        <taxon>Pseudomonadati</taxon>
        <taxon>Pseudomonadota</taxon>
        <taxon>Betaproteobacteria</taxon>
        <taxon>Burkholderiales</taxon>
        <taxon>Burkholderiaceae</taxon>
        <taxon>Burkholderia</taxon>
        <taxon>Burkholderia cepacia complex</taxon>
    </lineage>
</organism>
<sequence length="88" mass="9281">MPDAPVGNCSVNGARLKFEPGGFDGLSAIAVACWRAAAAGLAGSSPPHADRHATDKTATTHGMILFFMVSLSLMVRGWAPRCWITFSF</sequence>
<evidence type="ECO:0000313" key="2">
    <source>
        <dbReference type="EMBL" id="BBA39770.1"/>
    </source>
</evidence>
<feature type="transmembrane region" description="Helical" evidence="1">
    <location>
        <begin position="60"/>
        <end position="79"/>
    </location>
</feature>
<reference evidence="2" key="1">
    <citation type="journal article" date="2016" name="Biosci. Biotechnol. Biochem.">
        <title>Bioconversion of AHX to AOH by resting cells of Burkholderia contaminans CH-1.</title>
        <authorList>
            <person name="Choi J.H."/>
            <person name="Kikuchi A."/>
            <person name="Pumkaeo P."/>
            <person name="Hirai H."/>
            <person name="Tokuyama S."/>
            <person name="Kawagishi H."/>
        </authorList>
    </citation>
    <scope>NUCLEOTIDE SEQUENCE</scope>
    <source>
        <strain evidence="2">CH-1</strain>
    </source>
</reference>